<evidence type="ECO:0000256" key="1">
    <source>
        <dbReference type="ARBA" id="ARBA00007734"/>
    </source>
</evidence>
<evidence type="ECO:0000256" key="2">
    <source>
        <dbReference type="SAM" id="MobiDB-lite"/>
    </source>
</evidence>
<dbReference type="EMBL" id="DSXR01000051">
    <property type="protein sequence ID" value="HGS86933.1"/>
    <property type="molecule type" value="Genomic_DNA"/>
</dbReference>
<dbReference type="GO" id="GO:0008933">
    <property type="term" value="F:peptidoglycan lytic transglycosylase activity"/>
    <property type="evidence" value="ECO:0007669"/>
    <property type="project" value="InterPro"/>
</dbReference>
<name>A0A7C4Q3F9_9CHLR</name>
<dbReference type="SUPFAM" id="SSF53955">
    <property type="entry name" value="Lysozyme-like"/>
    <property type="match status" value="1"/>
</dbReference>
<dbReference type="Pfam" id="PF01464">
    <property type="entry name" value="SLT"/>
    <property type="match status" value="1"/>
</dbReference>
<accession>A0A7C4Q3F9</accession>
<dbReference type="InterPro" id="IPR008258">
    <property type="entry name" value="Transglycosylase_SLT_dom_1"/>
</dbReference>
<dbReference type="InterPro" id="IPR023346">
    <property type="entry name" value="Lysozyme-like_dom_sf"/>
</dbReference>
<dbReference type="AlphaFoldDB" id="A0A7C4Q3F9"/>
<proteinExistence type="inferred from homology"/>
<dbReference type="PROSITE" id="PS00922">
    <property type="entry name" value="TRANSGLYCOSYLASE"/>
    <property type="match status" value="1"/>
</dbReference>
<keyword evidence="3" id="KW-0812">Transmembrane</keyword>
<reference evidence="5" key="1">
    <citation type="journal article" date="2020" name="mSystems">
        <title>Genome- and Community-Level Interaction Insights into Carbon Utilization and Element Cycling Functions of Hydrothermarchaeota in Hydrothermal Sediment.</title>
        <authorList>
            <person name="Zhou Z."/>
            <person name="Liu Y."/>
            <person name="Xu W."/>
            <person name="Pan J."/>
            <person name="Luo Z.H."/>
            <person name="Li M."/>
        </authorList>
    </citation>
    <scope>NUCLEOTIDE SEQUENCE [LARGE SCALE GENOMIC DNA]</scope>
    <source>
        <strain evidence="5">SpSt-556</strain>
    </source>
</reference>
<organism evidence="5">
    <name type="scientific">Bellilinea caldifistulae</name>
    <dbReference type="NCBI Taxonomy" id="360411"/>
    <lineage>
        <taxon>Bacteria</taxon>
        <taxon>Bacillati</taxon>
        <taxon>Chloroflexota</taxon>
        <taxon>Anaerolineae</taxon>
        <taxon>Anaerolineales</taxon>
        <taxon>Anaerolineaceae</taxon>
        <taxon>Bellilinea</taxon>
    </lineage>
</organism>
<feature type="region of interest" description="Disordered" evidence="2">
    <location>
        <begin position="48"/>
        <end position="74"/>
    </location>
</feature>
<comment type="similarity">
    <text evidence="1">Belongs to the transglycosylase Slt family.</text>
</comment>
<dbReference type="Gene3D" id="1.10.530.10">
    <property type="match status" value="1"/>
</dbReference>
<dbReference type="PANTHER" id="PTHR37423">
    <property type="entry name" value="SOLUBLE LYTIC MUREIN TRANSGLYCOSYLASE-RELATED"/>
    <property type="match status" value="1"/>
</dbReference>
<evidence type="ECO:0000313" key="5">
    <source>
        <dbReference type="EMBL" id="HGS86933.1"/>
    </source>
</evidence>
<dbReference type="GO" id="GO:0016020">
    <property type="term" value="C:membrane"/>
    <property type="evidence" value="ECO:0007669"/>
    <property type="project" value="InterPro"/>
</dbReference>
<dbReference type="InterPro" id="IPR000189">
    <property type="entry name" value="Transglyc_AS"/>
</dbReference>
<keyword evidence="3" id="KW-0472">Membrane</keyword>
<comment type="caution">
    <text evidence="5">The sequence shown here is derived from an EMBL/GenBank/DDBJ whole genome shotgun (WGS) entry which is preliminary data.</text>
</comment>
<evidence type="ECO:0000259" key="4">
    <source>
        <dbReference type="Pfam" id="PF01464"/>
    </source>
</evidence>
<gene>
    <name evidence="5" type="ORF">ENT17_04870</name>
</gene>
<dbReference type="PANTHER" id="PTHR37423:SF2">
    <property type="entry name" value="MEMBRANE-BOUND LYTIC MUREIN TRANSGLYCOSYLASE C"/>
    <property type="match status" value="1"/>
</dbReference>
<feature type="domain" description="Transglycosylase SLT" evidence="4">
    <location>
        <begin position="91"/>
        <end position="190"/>
    </location>
</feature>
<keyword evidence="3" id="KW-1133">Transmembrane helix</keyword>
<protein>
    <submittedName>
        <fullName evidence="5">Lytic transglycosylase domain-containing protein</fullName>
    </submittedName>
</protein>
<feature type="transmembrane region" description="Helical" evidence="3">
    <location>
        <begin position="21"/>
        <end position="41"/>
    </location>
</feature>
<evidence type="ECO:0000256" key="3">
    <source>
        <dbReference type="SAM" id="Phobius"/>
    </source>
</evidence>
<sequence>MIKNKNLKSCPEAEMNHPSKAIFPAVIVGILLVVGISRLLLSPPSVVQASDVEPTTPPAEQVNTPQPEEMASDDCTLSNRYPENIQQWCAYIQHAATEHQLDPNLIAAVMLQESGGNPDAYSRSGAVGLMQVMPRDGKAAEFMCVNGPCFANRPSSQELFDPQFNIEYGVRMLVGLIQRKGDVREALKSYGPMDVGYSYADKVLTIYQNYR</sequence>
<dbReference type="GO" id="GO:0000270">
    <property type="term" value="P:peptidoglycan metabolic process"/>
    <property type="evidence" value="ECO:0007669"/>
    <property type="project" value="InterPro"/>
</dbReference>